<dbReference type="PANTHER" id="PTHR47447:SF17">
    <property type="entry name" value="OS12G0638900 PROTEIN"/>
    <property type="match status" value="1"/>
</dbReference>
<dbReference type="Proteomes" id="UP000011087">
    <property type="component" value="Unassembled WGS sequence"/>
</dbReference>
<evidence type="ECO:0000313" key="6">
    <source>
        <dbReference type="Proteomes" id="UP000011087"/>
    </source>
</evidence>
<feature type="non-terminal residue" evidence="4">
    <location>
        <position position="242"/>
    </location>
</feature>
<dbReference type="Pfam" id="PF01535">
    <property type="entry name" value="PPR"/>
    <property type="match status" value="1"/>
</dbReference>
<sequence length="242" mass="27059">MAQKFVADGNNGGPGEISAAPHDKHIRAAFDATISALCRRRDIARVNQVVETMVNCKVEPSSSTIAALARIMPLDSTGEILAVNHQHTKGANQLNLTLIRNFSKHLFNNVEARNAMLSRAASSSVTELELLWQKLLQDSWEPDICSFNILLATYARLRDVERAWMTFELIKEKRLVPTESTCVSMIVAHSKLKRQDQAAFRVVEFVQEMKRMKIDHTVKTAAALIRVYGQLGLCDQALMVLD</sequence>
<reference evidence="4 6" key="1">
    <citation type="journal article" date="2012" name="Nature">
        <title>Algal genomes reveal evolutionary mosaicism and the fate of nucleomorphs.</title>
        <authorList>
            <consortium name="DOE Joint Genome Institute"/>
            <person name="Curtis B.A."/>
            <person name="Tanifuji G."/>
            <person name="Burki F."/>
            <person name="Gruber A."/>
            <person name="Irimia M."/>
            <person name="Maruyama S."/>
            <person name="Arias M.C."/>
            <person name="Ball S.G."/>
            <person name="Gile G.H."/>
            <person name="Hirakawa Y."/>
            <person name="Hopkins J.F."/>
            <person name="Kuo A."/>
            <person name="Rensing S.A."/>
            <person name="Schmutz J."/>
            <person name="Symeonidi A."/>
            <person name="Elias M."/>
            <person name="Eveleigh R.J."/>
            <person name="Herman E.K."/>
            <person name="Klute M.J."/>
            <person name="Nakayama T."/>
            <person name="Obornik M."/>
            <person name="Reyes-Prieto A."/>
            <person name="Armbrust E.V."/>
            <person name="Aves S.J."/>
            <person name="Beiko R.G."/>
            <person name="Coutinho P."/>
            <person name="Dacks J.B."/>
            <person name="Durnford D.G."/>
            <person name="Fast N.M."/>
            <person name="Green B.R."/>
            <person name="Grisdale C.J."/>
            <person name="Hempel F."/>
            <person name="Henrissat B."/>
            <person name="Hoppner M.P."/>
            <person name="Ishida K."/>
            <person name="Kim E."/>
            <person name="Koreny L."/>
            <person name="Kroth P.G."/>
            <person name="Liu Y."/>
            <person name="Malik S.B."/>
            <person name="Maier U.G."/>
            <person name="McRose D."/>
            <person name="Mock T."/>
            <person name="Neilson J.A."/>
            <person name="Onodera N.T."/>
            <person name="Poole A.M."/>
            <person name="Pritham E.J."/>
            <person name="Richards T.A."/>
            <person name="Rocap G."/>
            <person name="Roy S.W."/>
            <person name="Sarai C."/>
            <person name="Schaack S."/>
            <person name="Shirato S."/>
            <person name="Slamovits C.H."/>
            <person name="Spencer D.F."/>
            <person name="Suzuki S."/>
            <person name="Worden A.Z."/>
            <person name="Zauner S."/>
            <person name="Barry K."/>
            <person name="Bell C."/>
            <person name="Bharti A.K."/>
            <person name="Crow J.A."/>
            <person name="Grimwood J."/>
            <person name="Kramer R."/>
            <person name="Lindquist E."/>
            <person name="Lucas S."/>
            <person name="Salamov A."/>
            <person name="McFadden G.I."/>
            <person name="Lane C.E."/>
            <person name="Keeling P.J."/>
            <person name="Gray M.W."/>
            <person name="Grigoriev I.V."/>
            <person name="Archibald J.M."/>
        </authorList>
    </citation>
    <scope>NUCLEOTIDE SEQUENCE</scope>
    <source>
        <strain evidence="4 6">CCMP2712</strain>
    </source>
</reference>
<dbReference type="Gene3D" id="1.25.40.10">
    <property type="entry name" value="Tetratricopeptide repeat domain"/>
    <property type="match status" value="1"/>
</dbReference>
<dbReference type="PaxDb" id="55529-EKX38623"/>
<dbReference type="EMBL" id="JH993046">
    <property type="protein sequence ID" value="EKX38623.1"/>
    <property type="molecule type" value="Genomic_DNA"/>
</dbReference>
<evidence type="ECO:0000313" key="4">
    <source>
        <dbReference type="EMBL" id="EKX38623.1"/>
    </source>
</evidence>
<dbReference type="PANTHER" id="PTHR47447">
    <property type="entry name" value="OS03G0856100 PROTEIN"/>
    <property type="match status" value="1"/>
</dbReference>
<dbReference type="RefSeq" id="XP_005825603.1">
    <property type="nucleotide sequence ID" value="XM_005825546.1"/>
</dbReference>
<dbReference type="AlphaFoldDB" id="L1IQU0"/>
<dbReference type="KEGG" id="gtt:GUITHDRAFT_154638"/>
<keyword evidence="6" id="KW-1185">Reference proteome</keyword>
<name>L1IQU0_GUITC</name>
<keyword evidence="1" id="KW-0677">Repeat</keyword>
<dbReference type="OrthoDB" id="750171at2759"/>
<evidence type="ECO:0008006" key="7">
    <source>
        <dbReference type="Google" id="ProtNLM"/>
    </source>
</evidence>
<dbReference type="NCBIfam" id="TIGR00756">
    <property type="entry name" value="PPR"/>
    <property type="match status" value="1"/>
</dbReference>
<dbReference type="InterPro" id="IPR011990">
    <property type="entry name" value="TPR-like_helical_dom_sf"/>
</dbReference>
<dbReference type="EnsemblProtists" id="EKX38623">
    <property type="protein sequence ID" value="EKX38623"/>
    <property type="gene ID" value="GUITHDRAFT_154638"/>
</dbReference>
<reference evidence="5" key="3">
    <citation type="submission" date="2015-06" db="UniProtKB">
        <authorList>
            <consortium name="EnsemblProtists"/>
        </authorList>
    </citation>
    <scope>IDENTIFICATION</scope>
</reference>
<dbReference type="GeneID" id="17295438"/>
<protein>
    <recommendedName>
        <fullName evidence="7">Pentacotripeptide-repeat region of PRORP domain-containing protein</fullName>
    </recommendedName>
</protein>
<organism evidence="4">
    <name type="scientific">Guillardia theta (strain CCMP2712)</name>
    <name type="common">Cryptophyte</name>
    <dbReference type="NCBI Taxonomy" id="905079"/>
    <lineage>
        <taxon>Eukaryota</taxon>
        <taxon>Cryptophyceae</taxon>
        <taxon>Pyrenomonadales</taxon>
        <taxon>Geminigeraceae</taxon>
        <taxon>Guillardia</taxon>
    </lineage>
</organism>
<evidence type="ECO:0000313" key="5">
    <source>
        <dbReference type="EnsemblProtists" id="EKX38623"/>
    </source>
</evidence>
<evidence type="ECO:0000256" key="3">
    <source>
        <dbReference type="SAM" id="MobiDB-lite"/>
    </source>
</evidence>
<feature type="region of interest" description="Disordered" evidence="3">
    <location>
        <begin position="1"/>
        <end position="20"/>
    </location>
</feature>
<feature type="repeat" description="PPR" evidence="2">
    <location>
        <begin position="143"/>
        <end position="177"/>
    </location>
</feature>
<proteinExistence type="predicted"/>
<dbReference type="STRING" id="905079.L1IQU0"/>
<reference evidence="6" key="2">
    <citation type="submission" date="2012-11" db="EMBL/GenBank/DDBJ databases">
        <authorList>
            <person name="Kuo A."/>
            <person name="Curtis B.A."/>
            <person name="Tanifuji G."/>
            <person name="Burki F."/>
            <person name="Gruber A."/>
            <person name="Irimia M."/>
            <person name="Maruyama S."/>
            <person name="Arias M.C."/>
            <person name="Ball S.G."/>
            <person name="Gile G.H."/>
            <person name="Hirakawa Y."/>
            <person name="Hopkins J.F."/>
            <person name="Rensing S.A."/>
            <person name="Schmutz J."/>
            <person name="Symeonidi A."/>
            <person name="Elias M."/>
            <person name="Eveleigh R.J."/>
            <person name="Herman E.K."/>
            <person name="Klute M.J."/>
            <person name="Nakayama T."/>
            <person name="Obornik M."/>
            <person name="Reyes-Prieto A."/>
            <person name="Armbrust E.V."/>
            <person name="Aves S.J."/>
            <person name="Beiko R.G."/>
            <person name="Coutinho P."/>
            <person name="Dacks J.B."/>
            <person name="Durnford D.G."/>
            <person name="Fast N.M."/>
            <person name="Green B.R."/>
            <person name="Grisdale C."/>
            <person name="Hempe F."/>
            <person name="Henrissat B."/>
            <person name="Hoppner M.P."/>
            <person name="Ishida K.-I."/>
            <person name="Kim E."/>
            <person name="Koreny L."/>
            <person name="Kroth P.G."/>
            <person name="Liu Y."/>
            <person name="Malik S.-B."/>
            <person name="Maier U.G."/>
            <person name="McRose D."/>
            <person name="Mock T."/>
            <person name="Neilson J.A."/>
            <person name="Onodera N.T."/>
            <person name="Poole A.M."/>
            <person name="Pritham E.J."/>
            <person name="Richards T.A."/>
            <person name="Rocap G."/>
            <person name="Roy S.W."/>
            <person name="Sarai C."/>
            <person name="Schaack S."/>
            <person name="Shirato S."/>
            <person name="Slamovits C.H."/>
            <person name="Spencer D.F."/>
            <person name="Suzuki S."/>
            <person name="Worden A.Z."/>
            <person name="Zauner S."/>
            <person name="Barry K."/>
            <person name="Bell C."/>
            <person name="Bharti A.K."/>
            <person name="Crow J.A."/>
            <person name="Grimwood J."/>
            <person name="Kramer R."/>
            <person name="Lindquist E."/>
            <person name="Lucas S."/>
            <person name="Salamov A."/>
            <person name="McFadden G.I."/>
            <person name="Lane C.E."/>
            <person name="Keeling P.J."/>
            <person name="Gray M.W."/>
            <person name="Grigoriev I.V."/>
            <person name="Archibald J.M."/>
        </authorList>
    </citation>
    <scope>NUCLEOTIDE SEQUENCE</scope>
    <source>
        <strain evidence="6">CCMP2712</strain>
    </source>
</reference>
<accession>L1IQU0</accession>
<evidence type="ECO:0000256" key="1">
    <source>
        <dbReference type="ARBA" id="ARBA00022737"/>
    </source>
</evidence>
<dbReference type="HOGENOM" id="CLU_1149749_0_0_1"/>
<dbReference type="PROSITE" id="PS51375">
    <property type="entry name" value="PPR"/>
    <property type="match status" value="1"/>
</dbReference>
<gene>
    <name evidence="4" type="ORF">GUITHDRAFT_154638</name>
</gene>
<dbReference type="Pfam" id="PF13041">
    <property type="entry name" value="PPR_2"/>
    <property type="match status" value="1"/>
</dbReference>
<evidence type="ECO:0000256" key="2">
    <source>
        <dbReference type="PROSITE-ProRule" id="PRU00708"/>
    </source>
</evidence>
<dbReference type="InterPro" id="IPR002885">
    <property type="entry name" value="PPR_rpt"/>
</dbReference>